<accession>A0A2I0WY49</accession>
<keyword evidence="3" id="KW-1185">Reference proteome</keyword>
<proteinExistence type="predicted"/>
<protein>
    <submittedName>
        <fullName evidence="2">Uncharacterized protein</fullName>
    </submittedName>
</protein>
<name>A0A2I0WY49_9ASPA</name>
<dbReference type="Proteomes" id="UP000233837">
    <property type="component" value="Unassembled WGS sequence"/>
</dbReference>
<dbReference type="AlphaFoldDB" id="A0A2I0WY49"/>
<feature type="region of interest" description="Disordered" evidence="1">
    <location>
        <begin position="38"/>
        <end position="65"/>
    </location>
</feature>
<evidence type="ECO:0000256" key="1">
    <source>
        <dbReference type="SAM" id="MobiDB-lite"/>
    </source>
</evidence>
<reference evidence="2 3" key="2">
    <citation type="journal article" date="2017" name="Nature">
        <title>The Apostasia genome and the evolution of orchids.</title>
        <authorList>
            <person name="Zhang G.Q."/>
            <person name="Liu K.W."/>
            <person name="Li Z."/>
            <person name="Lohaus R."/>
            <person name="Hsiao Y.Y."/>
            <person name="Niu S.C."/>
            <person name="Wang J.Y."/>
            <person name="Lin Y.C."/>
            <person name="Xu Q."/>
            <person name="Chen L.J."/>
            <person name="Yoshida K."/>
            <person name="Fujiwara S."/>
            <person name="Wang Z.W."/>
            <person name="Zhang Y.Q."/>
            <person name="Mitsuda N."/>
            <person name="Wang M."/>
            <person name="Liu G.H."/>
            <person name="Pecoraro L."/>
            <person name="Huang H.X."/>
            <person name="Xiao X.J."/>
            <person name="Lin M."/>
            <person name="Wu X.Y."/>
            <person name="Wu W.L."/>
            <person name="Chen Y.Y."/>
            <person name="Chang S.B."/>
            <person name="Sakamoto S."/>
            <person name="Ohme-Takagi M."/>
            <person name="Yagi M."/>
            <person name="Zeng S.J."/>
            <person name="Shen C.Y."/>
            <person name="Yeh C.M."/>
            <person name="Luo Y.B."/>
            <person name="Tsai W.C."/>
            <person name="Van de Peer Y."/>
            <person name="Liu Z.J."/>
        </authorList>
    </citation>
    <scope>NUCLEOTIDE SEQUENCE [LARGE SCALE GENOMIC DNA]</scope>
    <source>
        <tissue evidence="2">The whole plant</tissue>
    </source>
</reference>
<gene>
    <name evidence="2" type="ORF">MA16_Dca011713</name>
</gene>
<feature type="compositionally biased region" description="Basic and acidic residues" evidence="1">
    <location>
        <begin position="38"/>
        <end position="64"/>
    </location>
</feature>
<evidence type="ECO:0000313" key="2">
    <source>
        <dbReference type="EMBL" id="PKU80589.1"/>
    </source>
</evidence>
<evidence type="ECO:0000313" key="3">
    <source>
        <dbReference type="Proteomes" id="UP000233837"/>
    </source>
</evidence>
<reference evidence="2 3" key="1">
    <citation type="journal article" date="2016" name="Sci. Rep.">
        <title>The Dendrobium catenatum Lindl. genome sequence provides insights into polysaccharide synthase, floral development and adaptive evolution.</title>
        <authorList>
            <person name="Zhang G.Q."/>
            <person name="Xu Q."/>
            <person name="Bian C."/>
            <person name="Tsai W.C."/>
            <person name="Yeh C.M."/>
            <person name="Liu K.W."/>
            <person name="Yoshida K."/>
            <person name="Zhang L.S."/>
            <person name="Chang S.B."/>
            <person name="Chen F."/>
            <person name="Shi Y."/>
            <person name="Su Y.Y."/>
            <person name="Zhang Y.Q."/>
            <person name="Chen L.J."/>
            <person name="Yin Y."/>
            <person name="Lin M."/>
            <person name="Huang H."/>
            <person name="Deng H."/>
            <person name="Wang Z.W."/>
            <person name="Zhu S.L."/>
            <person name="Zhao X."/>
            <person name="Deng C."/>
            <person name="Niu S.C."/>
            <person name="Huang J."/>
            <person name="Wang M."/>
            <person name="Liu G.H."/>
            <person name="Yang H.J."/>
            <person name="Xiao X.J."/>
            <person name="Hsiao Y.Y."/>
            <person name="Wu W.L."/>
            <person name="Chen Y.Y."/>
            <person name="Mitsuda N."/>
            <person name="Ohme-Takagi M."/>
            <person name="Luo Y.B."/>
            <person name="Van de Peer Y."/>
            <person name="Liu Z.J."/>
        </authorList>
    </citation>
    <scope>NUCLEOTIDE SEQUENCE [LARGE SCALE GENOMIC DNA]</scope>
    <source>
        <tissue evidence="2">The whole plant</tissue>
    </source>
</reference>
<dbReference type="EMBL" id="KZ502327">
    <property type="protein sequence ID" value="PKU80589.1"/>
    <property type="molecule type" value="Genomic_DNA"/>
</dbReference>
<sequence length="96" mass="11014">MDSISAVHSNYSQFAHDLTPIYGLCHSRKTINRALILHKGDSSEEREEEDKGEKENPLLLDHRRSSFRRPNTPGFCWIFKRMPEFFPTSTGCGNSS</sequence>
<organism evidence="2 3">
    <name type="scientific">Dendrobium catenatum</name>
    <dbReference type="NCBI Taxonomy" id="906689"/>
    <lineage>
        <taxon>Eukaryota</taxon>
        <taxon>Viridiplantae</taxon>
        <taxon>Streptophyta</taxon>
        <taxon>Embryophyta</taxon>
        <taxon>Tracheophyta</taxon>
        <taxon>Spermatophyta</taxon>
        <taxon>Magnoliopsida</taxon>
        <taxon>Liliopsida</taxon>
        <taxon>Asparagales</taxon>
        <taxon>Orchidaceae</taxon>
        <taxon>Epidendroideae</taxon>
        <taxon>Malaxideae</taxon>
        <taxon>Dendrobiinae</taxon>
        <taxon>Dendrobium</taxon>
    </lineage>
</organism>